<evidence type="ECO:0000313" key="2">
    <source>
        <dbReference type="Proteomes" id="UP000176303"/>
    </source>
</evidence>
<gene>
    <name evidence="1" type="ORF">A3D72_01555</name>
</gene>
<accession>A0A1F7U337</accession>
<organism evidence="1 2">
    <name type="scientific">Candidatus Uhrbacteria bacterium RIFCSPHIGHO2_02_FULL_57_19</name>
    <dbReference type="NCBI Taxonomy" id="1802391"/>
    <lineage>
        <taxon>Bacteria</taxon>
        <taxon>Candidatus Uhriibacteriota</taxon>
    </lineage>
</organism>
<sequence length="263" mass="29359">MARKKSEFLKGFGKAWEVFRVIVNAVLDLGGSDEDLSRLLKDKDRVRRIGEIVIERPQTDQHTAASVASDYFTPVPDADVPERHQPTLAKYRQLATDHGVPATTPVCYLVRGGLTLKHHAPKAGPCRENFRYLQDWNFPDEPTSDCLVFWMPRILDGSTSITKDQQTKFLSDLRTRLELSDQHLAGFGKVALVAGLILAHHKATGERIPLDQHWVRTDSSADGYRLGLGPFDDAGLHCDDWYSDEDAHVSLGVFALGVEPACR</sequence>
<comment type="caution">
    <text evidence="1">The sequence shown here is derived from an EMBL/GenBank/DDBJ whole genome shotgun (WGS) entry which is preliminary data.</text>
</comment>
<protein>
    <submittedName>
        <fullName evidence="1">Uncharacterized protein</fullName>
    </submittedName>
</protein>
<dbReference type="AlphaFoldDB" id="A0A1F7U337"/>
<reference evidence="1 2" key="1">
    <citation type="journal article" date="2016" name="Nat. Commun.">
        <title>Thousands of microbial genomes shed light on interconnected biogeochemical processes in an aquifer system.</title>
        <authorList>
            <person name="Anantharaman K."/>
            <person name="Brown C.T."/>
            <person name="Hug L.A."/>
            <person name="Sharon I."/>
            <person name="Castelle C.J."/>
            <person name="Probst A.J."/>
            <person name="Thomas B.C."/>
            <person name="Singh A."/>
            <person name="Wilkins M.J."/>
            <person name="Karaoz U."/>
            <person name="Brodie E.L."/>
            <person name="Williams K.H."/>
            <person name="Hubbard S.S."/>
            <person name="Banfield J.F."/>
        </authorList>
    </citation>
    <scope>NUCLEOTIDE SEQUENCE [LARGE SCALE GENOMIC DNA]</scope>
</reference>
<evidence type="ECO:0000313" key="1">
    <source>
        <dbReference type="EMBL" id="OGL72675.1"/>
    </source>
</evidence>
<dbReference type="EMBL" id="MGDZ01000054">
    <property type="protein sequence ID" value="OGL72675.1"/>
    <property type="molecule type" value="Genomic_DNA"/>
</dbReference>
<dbReference type="Proteomes" id="UP000176303">
    <property type="component" value="Unassembled WGS sequence"/>
</dbReference>
<name>A0A1F7U337_9BACT</name>
<proteinExistence type="predicted"/>